<comment type="caution">
    <text evidence="2">The sequence shown here is derived from an EMBL/GenBank/DDBJ whole genome shotgun (WGS) entry which is preliminary data.</text>
</comment>
<dbReference type="AlphaFoldDB" id="A0A0F9VMM6"/>
<name>A0A0F9VMM6_9ZZZZ</name>
<gene>
    <name evidence="2" type="ORF">LCGC14_0466020</name>
</gene>
<protein>
    <submittedName>
        <fullName evidence="2">Uncharacterized protein</fullName>
    </submittedName>
</protein>
<sequence length="862" mass="95935">MVTVQQARQQLSQQQQVLTQARSQIERAALPAISPAELRARGRTEILQRESRERQLQTAKQRELTKLKPAETQLQQFEKDVQKAEVAIKEQQRQRIAFDQALKVFISKRPEAIFGLSKLEKKFFQQIEAGRQSAVKRSIDEAIEKLKEKGVKEVKPIFKPGTRILVGFEEALKAPRVVPGITLPVITPGERIVFGDPRKFGESFQKATGSDSFTIAVPIRRQDGKLFVQDFNFLFKDGKIVRSTPTGSALITETQFLKVDKRRRDKNPGFTFGDTRIEVPEITPGVTQLPGGTFEKLSTPQKRKFIDQLKDVLSGEAGRQLIGIGGVAARPLIGVGASVIPRITTTDINKFLRGKGGLPGKVLGEFIPETPAETAFLAGFIGLAALPGLTGKIATGVAQGFGAALALSKDLPVETRIAGALVAVAPLIRFLPKPIKGKKFKVPPFSRFLPKGKRGQARFAALEQFFKKEGKKKSDLQKALDEFGDRLSFKRVGKKLEKTSASERIDLIRKSINEIKKTKDPGQRRAQIKGLIELTRVRLGEKPTVQLFNDFLAQEGIFPKKFAQIPKDITATLREPAVFVVPKPPEEIPEVVPGAPAIPEVTPITPPIISITAAAGPLKEINKEIIDQKNKIFAAQTQGQPLDEISALKSGLDTLQKQRTDQITKQGQALKQAQALRTKQILAQRAVSRQKLQKLLGLKKPIPKPFKPFALLKPPVKKKGIFIKVALSKGGFNAFVKSKGKFKKVNINPLTKKKAHDLGSWLTDRSIARTWKIKRIPFKAQKPILKVPANYFTKNIRKFRGKKFKGKIQPIFNLAIEKRKFAIDTPGEKQQLSAARLRARLLKKAFKPITKMKKVKRLIQFK</sequence>
<organism evidence="2">
    <name type="scientific">marine sediment metagenome</name>
    <dbReference type="NCBI Taxonomy" id="412755"/>
    <lineage>
        <taxon>unclassified sequences</taxon>
        <taxon>metagenomes</taxon>
        <taxon>ecological metagenomes</taxon>
    </lineage>
</organism>
<evidence type="ECO:0000313" key="2">
    <source>
        <dbReference type="EMBL" id="KKN67048.1"/>
    </source>
</evidence>
<accession>A0A0F9VMM6</accession>
<evidence type="ECO:0000256" key="1">
    <source>
        <dbReference type="SAM" id="Coils"/>
    </source>
</evidence>
<reference evidence="2" key="1">
    <citation type="journal article" date="2015" name="Nature">
        <title>Complex archaea that bridge the gap between prokaryotes and eukaryotes.</title>
        <authorList>
            <person name="Spang A."/>
            <person name="Saw J.H."/>
            <person name="Jorgensen S.L."/>
            <person name="Zaremba-Niedzwiedzka K."/>
            <person name="Martijn J."/>
            <person name="Lind A.E."/>
            <person name="van Eijk R."/>
            <person name="Schleper C."/>
            <person name="Guy L."/>
            <person name="Ettema T.J."/>
        </authorList>
    </citation>
    <scope>NUCLEOTIDE SEQUENCE</scope>
</reference>
<feature type="coiled-coil region" evidence="1">
    <location>
        <begin position="67"/>
        <end position="94"/>
    </location>
</feature>
<dbReference type="EMBL" id="LAZR01000485">
    <property type="protein sequence ID" value="KKN67048.1"/>
    <property type="molecule type" value="Genomic_DNA"/>
</dbReference>
<keyword evidence="1" id="KW-0175">Coiled coil</keyword>
<proteinExistence type="predicted"/>